<keyword evidence="3" id="KW-1185">Reference proteome</keyword>
<accession>A0ABY8UAI4</accession>
<gene>
    <name evidence="2" type="ORF">OEZ85_014297</name>
</gene>
<proteinExistence type="predicted"/>
<sequence>MRSAVAVILLLCAASASAYPLIWAGISQDCAAIPANGYGPHEAPAADEQTVLTMKRLGSSVVKMCPGSLHKIAAAFPEARQFLMTTSQGTFGGATTACPNRAVSPGPVQVGETELTLPCDASGTVRLSMISVAAASSSKQYKQLSASVPVNPLSACPASPCHAAAASAAAAQAAKLENGGLNLNGAKINDAAKAISGSGSAAAGGSAGAQNPLQVLGQVNATQLLTVMKGLGKLMPREGADGSPARVDIANVMEFVQSVGKILPGPGAASQSDAAPDLPTAVLNVVKSMGRLLPSDKPADLASMLNFVKSVGDLMGKLAAMRPAQ</sequence>
<reference evidence="2 3" key="1">
    <citation type="submission" date="2023-05" db="EMBL/GenBank/DDBJ databases">
        <title>A 100% complete, gapless, phased diploid assembly of the Scenedesmus obliquus UTEX 3031 genome.</title>
        <authorList>
            <person name="Biondi T.C."/>
            <person name="Hanschen E.R."/>
            <person name="Kwon T."/>
            <person name="Eng W."/>
            <person name="Kruse C.P.S."/>
            <person name="Koehler S.I."/>
            <person name="Kunde Y."/>
            <person name="Gleasner C.D."/>
            <person name="You Mak K.T."/>
            <person name="Polle J."/>
            <person name="Hovde B.T."/>
            <person name="Starkenburg S.R."/>
        </authorList>
    </citation>
    <scope>NUCLEOTIDE SEQUENCE [LARGE SCALE GENOMIC DNA]</scope>
    <source>
        <strain evidence="2 3">DOE0152z</strain>
    </source>
</reference>
<dbReference type="Proteomes" id="UP001244341">
    <property type="component" value="Chromosome 8b"/>
</dbReference>
<feature type="signal peptide" evidence="1">
    <location>
        <begin position="1"/>
        <end position="18"/>
    </location>
</feature>
<protein>
    <submittedName>
        <fullName evidence="2">Uncharacterized protein</fullName>
    </submittedName>
</protein>
<keyword evidence="1" id="KW-0732">Signal</keyword>
<evidence type="ECO:0000313" key="2">
    <source>
        <dbReference type="EMBL" id="WIA17451.1"/>
    </source>
</evidence>
<name>A0ABY8UAI4_TETOB</name>
<organism evidence="2 3">
    <name type="scientific">Tetradesmus obliquus</name>
    <name type="common">Green alga</name>
    <name type="synonym">Acutodesmus obliquus</name>
    <dbReference type="NCBI Taxonomy" id="3088"/>
    <lineage>
        <taxon>Eukaryota</taxon>
        <taxon>Viridiplantae</taxon>
        <taxon>Chlorophyta</taxon>
        <taxon>core chlorophytes</taxon>
        <taxon>Chlorophyceae</taxon>
        <taxon>CS clade</taxon>
        <taxon>Sphaeropleales</taxon>
        <taxon>Scenedesmaceae</taxon>
        <taxon>Tetradesmus</taxon>
    </lineage>
</organism>
<dbReference type="EMBL" id="CP126215">
    <property type="protein sequence ID" value="WIA17451.1"/>
    <property type="molecule type" value="Genomic_DNA"/>
</dbReference>
<feature type="chain" id="PRO_5047470588" evidence="1">
    <location>
        <begin position="19"/>
        <end position="325"/>
    </location>
</feature>
<evidence type="ECO:0000256" key="1">
    <source>
        <dbReference type="SAM" id="SignalP"/>
    </source>
</evidence>
<evidence type="ECO:0000313" key="3">
    <source>
        <dbReference type="Proteomes" id="UP001244341"/>
    </source>
</evidence>